<evidence type="ECO:0000313" key="1">
    <source>
        <dbReference type="EMBL" id="KAF7839031.1"/>
    </source>
</evidence>
<sequence length="142" mass="16208">MVGAKRSNVANKTNGIIKFVLNNDGEEKYEKIEIHPDMEQFQNLEVIAPSWISFLSPIPVNINDSLGIISVNILYDHEFRSYTLWSLNSLNIDHDIEWSIYCSAPYHGRPDRWTSTRALISPNAGPIYAYNIFKFSSSLLSI</sequence>
<keyword evidence="2" id="KW-1185">Reference proteome</keyword>
<evidence type="ECO:0000313" key="2">
    <source>
        <dbReference type="Proteomes" id="UP000634136"/>
    </source>
</evidence>
<comment type="caution">
    <text evidence="1">The sequence shown here is derived from an EMBL/GenBank/DDBJ whole genome shotgun (WGS) entry which is preliminary data.</text>
</comment>
<organism evidence="1 2">
    <name type="scientific">Senna tora</name>
    <dbReference type="NCBI Taxonomy" id="362788"/>
    <lineage>
        <taxon>Eukaryota</taxon>
        <taxon>Viridiplantae</taxon>
        <taxon>Streptophyta</taxon>
        <taxon>Embryophyta</taxon>
        <taxon>Tracheophyta</taxon>
        <taxon>Spermatophyta</taxon>
        <taxon>Magnoliopsida</taxon>
        <taxon>eudicotyledons</taxon>
        <taxon>Gunneridae</taxon>
        <taxon>Pentapetalae</taxon>
        <taxon>rosids</taxon>
        <taxon>fabids</taxon>
        <taxon>Fabales</taxon>
        <taxon>Fabaceae</taxon>
        <taxon>Caesalpinioideae</taxon>
        <taxon>Cassia clade</taxon>
        <taxon>Senna</taxon>
    </lineage>
</organism>
<dbReference type="Proteomes" id="UP000634136">
    <property type="component" value="Unassembled WGS sequence"/>
</dbReference>
<accession>A0A834X6A7</accession>
<reference evidence="1" key="1">
    <citation type="submission" date="2020-09" db="EMBL/GenBank/DDBJ databases">
        <title>Genome-Enabled Discovery of Anthraquinone Biosynthesis in Senna tora.</title>
        <authorList>
            <person name="Kang S.-H."/>
            <person name="Pandey R.P."/>
            <person name="Lee C.-M."/>
            <person name="Sim J.-S."/>
            <person name="Jeong J.-T."/>
            <person name="Choi B.-S."/>
            <person name="Jung M."/>
            <person name="Ginzburg D."/>
            <person name="Zhao K."/>
            <person name="Won S.Y."/>
            <person name="Oh T.-J."/>
            <person name="Yu Y."/>
            <person name="Kim N.-H."/>
            <person name="Lee O.R."/>
            <person name="Lee T.-H."/>
            <person name="Bashyal P."/>
            <person name="Kim T.-S."/>
            <person name="Lee W.-H."/>
            <person name="Kawkins C."/>
            <person name="Kim C.-K."/>
            <person name="Kim J.S."/>
            <person name="Ahn B.O."/>
            <person name="Rhee S.Y."/>
            <person name="Sohng J.K."/>
        </authorList>
    </citation>
    <scope>NUCLEOTIDE SEQUENCE</scope>
    <source>
        <tissue evidence="1">Leaf</tissue>
    </source>
</reference>
<dbReference type="AlphaFoldDB" id="A0A834X6A7"/>
<gene>
    <name evidence="1" type="ORF">G2W53_007513</name>
</gene>
<name>A0A834X6A7_9FABA</name>
<dbReference type="EMBL" id="JAAIUW010000003">
    <property type="protein sequence ID" value="KAF7839031.1"/>
    <property type="molecule type" value="Genomic_DNA"/>
</dbReference>
<protein>
    <submittedName>
        <fullName evidence="1">Uncharacterized protein</fullName>
    </submittedName>
</protein>
<proteinExistence type="predicted"/>